<dbReference type="InterPro" id="IPR036388">
    <property type="entry name" value="WH-like_DNA-bd_sf"/>
</dbReference>
<sequence length="73" mass="8467">MINYKDYIVIDSQKRFGKPCIYGTRISVYDVLNWLANGMTTEEIIEDFPELSQTHIQACLAYAANREHKIRVA</sequence>
<dbReference type="Pfam" id="PF04255">
    <property type="entry name" value="DUF433"/>
    <property type="match status" value="1"/>
</dbReference>
<comment type="caution">
    <text evidence="1">The sequence shown here is derived from an EMBL/GenBank/DDBJ whole genome shotgun (WGS) entry which is preliminary data.</text>
</comment>
<proteinExistence type="predicted"/>
<dbReference type="RefSeq" id="WP_379661452.1">
    <property type="nucleotide sequence ID" value="NZ_JBHUDG010000003.1"/>
</dbReference>
<organism evidence="1 2">
    <name type="scientific">Pseudopedobacter beijingensis</name>
    <dbReference type="NCBI Taxonomy" id="1207056"/>
    <lineage>
        <taxon>Bacteria</taxon>
        <taxon>Pseudomonadati</taxon>
        <taxon>Bacteroidota</taxon>
        <taxon>Sphingobacteriia</taxon>
        <taxon>Sphingobacteriales</taxon>
        <taxon>Sphingobacteriaceae</taxon>
        <taxon>Pseudopedobacter</taxon>
    </lineage>
</organism>
<protein>
    <submittedName>
        <fullName evidence="1">DUF433 domain-containing protein</fullName>
    </submittedName>
</protein>
<gene>
    <name evidence="1" type="ORF">ACFSAH_04235</name>
</gene>
<dbReference type="PANTHER" id="PTHR34849:SF5">
    <property type="entry name" value="SSL2733 PROTEIN"/>
    <property type="match status" value="1"/>
</dbReference>
<reference evidence="2" key="1">
    <citation type="journal article" date="2019" name="Int. J. Syst. Evol. Microbiol.">
        <title>The Global Catalogue of Microorganisms (GCM) 10K type strain sequencing project: providing services to taxonomists for standard genome sequencing and annotation.</title>
        <authorList>
            <consortium name="The Broad Institute Genomics Platform"/>
            <consortium name="The Broad Institute Genome Sequencing Center for Infectious Disease"/>
            <person name="Wu L."/>
            <person name="Ma J."/>
        </authorList>
    </citation>
    <scope>NUCLEOTIDE SEQUENCE [LARGE SCALE GENOMIC DNA]</scope>
    <source>
        <strain evidence="2">CCUG 53762</strain>
    </source>
</reference>
<evidence type="ECO:0000313" key="1">
    <source>
        <dbReference type="EMBL" id="MFD1629071.1"/>
    </source>
</evidence>
<dbReference type="InterPro" id="IPR007367">
    <property type="entry name" value="DUF433"/>
</dbReference>
<dbReference type="Proteomes" id="UP001597118">
    <property type="component" value="Unassembled WGS sequence"/>
</dbReference>
<dbReference type="EMBL" id="JBHUDG010000003">
    <property type="protein sequence ID" value="MFD1629071.1"/>
    <property type="molecule type" value="Genomic_DNA"/>
</dbReference>
<dbReference type="PANTHER" id="PTHR34849">
    <property type="entry name" value="SSL5025 PROTEIN"/>
    <property type="match status" value="1"/>
</dbReference>
<dbReference type="SUPFAM" id="SSF46689">
    <property type="entry name" value="Homeodomain-like"/>
    <property type="match status" value="1"/>
</dbReference>
<accession>A0ABW4I8J8</accession>
<keyword evidence="2" id="KW-1185">Reference proteome</keyword>
<evidence type="ECO:0000313" key="2">
    <source>
        <dbReference type="Proteomes" id="UP001597118"/>
    </source>
</evidence>
<name>A0ABW4I8J8_9SPHI</name>
<dbReference type="InterPro" id="IPR009057">
    <property type="entry name" value="Homeodomain-like_sf"/>
</dbReference>
<dbReference type="Gene3D" id="1.10.10.10">
    <property type="entry name" value="Winged helix-like DNA-binding domain superfamily/Winged helix DNA-binding domain"/>
    <property type="match status" value="1"/>
</dbReference>